<dbReference type="GeneID" id="9614954"/>
<dbReference type="RefSeq" id="XP_002959925.1">
    <property type="nucleotide sequence ID" value="XM_002959879.1"/>
</dbReference>
<reference evidence="2 3" key="1">
    <citation type="journal article" date="2010" name="Science">
        <title>Genomic analysis of organismal complexity in the multicellular green alga Volvox carteri.</title>
        <authorList>
            <person name="Prochnik S.E."/>
            <person name="Umen J."/>
            <person name="Nedelcu A.M."/>
            <person name="Hallmann A."/>
            <person name="Miller S.M."/>
            <person name="Nishii I."/>
            <person name="Ferris P."/>
            <person name="Kuo A."/>
            <person name="Mitros T."/>
            <person name="Fritz-Laylin L.K."/>
            <person name="Hellsten U."/>
            <person name="Chapman J."/>
            <person name="Simakov O."/>
            <person name="Rensing S.A."/>
            <person name="Terry A."/>
            <person name="Pangilinan J."/>
            <person name="Kapitonov V."/>
            <person name="Jurka J."/>
            <person name="Salamov A."/>
            <person name="Shapiro H."/>
            <person name="Schmutz J."/>
            <person name="Grimwood J."/>
            <person name="Lindquist E."/>
            <person name="Lucas S."/>
            <person name="Grigoriev I.V."/>
            <person name="Schmitt R."/>
            <person name="Kirk D."/>
            <person name="Rokhsar D.S."/>
        </authorList>
    </citation>
    <scope>NUCLEOTIDE SEQUENCE [LARGE SCALE GENOMIC DNA]</scope>
    <source>
        <strain evidence="3">f. Nagariensis / Eve</strain>
    </source>
</reference>
<dbReference type="AlphaFoldDB" id="D8UMN9"/>
<dbReference type="KEGG" id="vcn:VOLCADRAFT_108798"/>
<dbReference type="OrthoDB" id="10479617at2759"/>
<evidence type="ECO:0000313" key="2">
    <source>
        <dbReference type="EMBL" id="EFJ39010.1"/>
    </source>
</evidence>
<dbReference type="InParanoid" id="D8UMN9"/>
<dbReference type="EMBL" id="GL379240">
    <property type="protein sequence ID" value="EFJ39010.1"/>
    <property type="molecule type" value="Genomic_DNA"/>
</dbReference>
<name>D8UMN9_VOLCA</name>
<sequence length="158" mass="16987">MAPALAPVLQFPLGGLPFLRVALLHRLSRDPACLWPERQTMQEAERWFDRVLAQCGLEGLRSIHTLYSLRRGGASAARAAGVPLDIIEAFGGWAAGSSALWEHYLDLGVRGCPRAVAFFGPLAARRVACTLTAERGCLSFGNRLVAGANAGYAKLEPD</sequence>
<keyword evidence="1" id="KW-0233">DNA recombination</keyword>
<dbReference type="Gene3D" id="1.10.443.10">
    <property type="entry name" value="Intergrase catalytic core"/>
    <property type="match status" value="1"/>
</dbReference>
<dbReference type="GO" id="GO:0003677">
    <property type="term" value="F:DNA binding"/>
    <property type="evidence" value="ECO:0007669"/>
    <property type="project" value="InterPro"/>
</dbReference>
<dbReference type="GO" id="GO:0006310">
    <property type="term" value="P:DNA recombination"/>
    <property type="evidence" value="ECO:0007669"/>
    <property type="project" value="UniProtKB-KW"/>
</dbReference>
<dbReference type="SUPFAM" id="SSF56349">
    <property type="entry name" value="DNA breaking-rejoining enzymes"/>
    <property type="match status" value="1"/>
</dbReference>
<evidence type="ECO:0000256" key="1">
    <source>
        <dbReference type="ARBA" id="ARBA00023172"/>
    </source>
</evidence>
<dbReference type="InterPro" id="IPR013762">
    <property type="entry name" value="Integrase-like_cat_sf"/>
</dbReference>
<organism evidence="3">
    <name type="scientific">Volvox carteri f. nagariensis</name>
    <dbReference type="NCBI Taxonomy" id="3068"/>
    <lineage>
        <taxon>Eukaryota</taxon>
        <taxon>Viridiplantae</taxon>
        <taxon>Chlorophyta</taxon>
        <taxon>core chlorophytes</taxon>
        <taxon>Chlorophyceae</taxon>
        <taxon>CS clade</taxon>
        <taxon>Chlamydomonadales</taxon>
        <taxon>Volvocaceae</taxon>
        <taxon>Volvox</taxon>
    </lineage>
</organism>
<keyword evidence="3" id="KW-1185">Reference proteome</keyword>
<dbReference type="InterPro" id="IPR011010">
    <property type="entry name" value="DNA_brk_join_enz"/>
</dbReference>
<dbReference type="GO" id="GO:0015074">
    <property type="term" value="P:DNA integration"/>
    <property type="evidence" value="ECO:0007669"/>
    <property type="project" value="InterPro"/>
</dbReference>
<dbReference type="Proteomes" id="UP000001058">
    <property type="component" value="Unassembled WGS sequence"/>
</dbReference>
<accession>D8UMN9</accession>
<gene>
    <name evidence="2" type="ORF">VOLCADRAFT_108798</name>
</gene>
<evidence type="ECO:0000313" key="3">
    <source>
        <dbReference type="Proteomes" id="UP000001058"/>
    </source>
</evidence>
<proteinExistence type="predicted"/>
<protein>
    <recommendedName>
        <fullName evidence="4">Tyr recombinase domain-containing protein</fullName>
    </recommendedName>
</protein>
<evidence type="ECO:0008006" key="4">
    <source>
        <dbReference type="Google" id="ProtNLM"/>
    </source>
</evidence>